<name>B6IS69_RHOCS</name>
<dbReference type="SUPFAM" id="SSF54001">
    <property type="entry name" value="Cysteine proteinases"/>
    <property type="match status" value="1"/>
</dbReference>
<organism evidence="2 3">
    <name type="scientific">Rhodospirillum centenum (strain ATCC 51521 / SW)</name>
    <dbReference type="NCBI Taxonomy" id="414684"/>
    <lineage>
        <taxon>Bacteria</taxon>
        <taxon>Pseudomonadati</taxon>
        <taxon>Pseudomonadota</taxon>
        <taxon>Alphaproteobacteria</taxon>
        <taxon>Rhodospirillales</taxon>
        <taxon>Rhodospirillaceae</taxon>
        <taxon>Rhodospirillum</taxon>
    </lineage>
</organism>
<dbReference type="Gene3D" id="3.10.620.30">
    <property type="match status" value="1"/>
</dbReference>
<dbReference type="STRING" id="414684.RC1_0874"/>
<proteinExistence type="predicted"/>
<protein>
    <submittedName>
        <fullName evidence="2">Transglutaminase-like domain protein</fullName>
    </submittedName>
</protein>
<accession>B6IS69</accession>
<dbReference type="RefSeq" id="WP_012566095.1">
    <property type="nucleotide sequence ID" value="NC_011420.2"/>
</dbReference>
<dbReference type="KEGG" id="rce:RC1_0874"/>
<dbReference type="HOGENOM" id="CLU_008973_0_0_5"/>
<dbReference type="EMBL" id="CP000613">
    <property type="protein sequence ID" value="ACI98305.1"/>
    <property type="molecule type" value="Genomic_DNA"/>
</dbReference>
<keyword evidence="3" id="KW-1185">Reference proteome</keyword>
<feature type="domain" description="Transglutaminase-like" evidence="1">
    <location>
        <begin position="190"/>
        <end position="261"/>
    </location>
</feature>
<sequence>MPPDAPAIPAPDAVPAAAVRYRCRHVTRYAYGEPVTSSQLLAHLAPRPHPRQTVQGAALVLAPQPAVAVDRLDWFGNPVTYAAVQTPHRDLTVTAELEVEVRAPALSDPALTPAWEAVRDAAPDLPETAEYLYASPRVPAPDEALAGFALPSFPEARPVALACLDLMHRINADFAFDPTATTVSTPVREVLAQRRGVCQDFAHLMIGALRALGLPARYVSGYLRTEPPQGAASWRGAAAGHAWVQAWCGTADGWLDLDPTNDVTAGLDHVTLGWGRDYDDVCPLRGVILGGGMHTLTVEVRVEPLSAAG</sequence>
<dbReference type="Pfam" id="PF08379">
    <property type="entry name" value="Bact_transglu_N"/>
    <property type="match status" value="1"/>
</dbReference>
<dbReference type="eggNOG" id="COG1305">
    <property type="taxonomic scope" value="Bacteria"/>
</dbReference>
<gene>
    <name evidence="2" type="ordered locus">RC1_0874</name>
</gene>
<dbReference type="Proteomes" id="UP000001591">
    <property type="component" value="Chromosome"/>
</dbReference>
<dbReference type="SMART" id="SM00460">
    <property type="entry name" value="TGc"/>
    <property type="match status" value="1"/>
</dbReference>
<evidence type="ECO:0000313" key="2">
    <source>
        <dbReference type="EMBL" id="ACI98305.1"/>
    </source>
</evidence>
<dbReference type="InterPro" id="IPR038765">
    <property type="entry name" value="Papain-like_cys_pep_sf"/>
</dbReference>
<dbReference type="Pfam" id="PF01841">
    <property type="entry name" value="Transglut_core"/>
    <property type="match status" value="1"/>
</dbReference>
<dbReference type="AlphaFoldDB" id="B6IS69"/>
<reference evidence="2 3" key="1">
    <citation type="journal article" date="2010" name="BMC Genomics">
        <title>Metabolic flexibility revealed in the genome of the cyst-forming alpha-1 proteobacterium Rhodospirillum centenum.</title>
        <authorList>
            <person name="Lu Y.K."/>
            <person name="Marden J."/>
            <person name="Han M."/>
            <person name="Swingley W.D."/>
            <person name="Mastrian S.D."/>
            <person name="Chowdhury S.R."/>
            <person name="Hao J."/>
            <person name="Helmy T."/>
            <person name="Kim S."/>
            <person name="Kurdoglu A.A."/>
            <person name="Matthies H.J."/>
            <person name="Rollo D."/>
            <person name="Stothard P."/>
            <person name="Blankenship R.E."/>
            <person name="Bauer C.E."/>
            <person name="Touchman J.W."/>
        </authorList>
    </citation>
    <scope>NUCLEOTIDE SEQUENCE [LARGE SCALE GENOMIC DNA]</scope>
    <source>
        <strain evidence="3">ATCC 51521 / SW</strain>
    </source>
</reference>
<evidence type="ECO:0000313" key="3">
    <source>
        <dbReference type="Proteomes" id="UP000001591"/>
    </source>
</evidence>
<dbReference type="InterPro" id="IPR002931">
    <property type="entry name" value="Transglutaminase-like"/>
</dbReference>
<dbReference type="InterPro" id="IPR013589">
    <property type="entry name" value="Bac_transglu_N"/>
</dbReference>
<evidence type="ECO:0000259" key="1">
    <source>
        <dbReference type="SMART" id="SM00460"/>
    </source>
</evidence>
<dbReference type="PANTHER" id="PTHR33490">
    <property type="entry name" value="BLR5614 PROTEIN-RELATED"/>
    <property type="match status" value="1"/>
</dbReference>
<dbReference type="PANTHER" id="PTHR33490:SF7">
    <property type="entry name" value="BLR2979 PROTEIN"/>
    <property type="match status" value="1"/>
</dbReference>